<dbReference type="InterPro" id="IPR032675">
    <property type="entry name" value="LRR_dom_sf"/>
</dbReference>
<dbReference type="InterPro" id="IPR050216">
    <property type="entry name" value="LRR_domain-containing"/>
</dbReference>
<name>A0A8C4X0U8_EPTBU</name>
<dbReference type="AlphaFoldDB" id="A0A8C4X0U8"/>
<dbReference type="InterPro" id="IPR003591">
    <property type="entry name" value="Leu-rich_rpt_typical-subtyp"/>
</dbReference>
<dbReference type="GeneTree" id="ENSGT00940000156026"/>
<keyword evidence="4" id="KW-1185">Reference proteome</keyword>
<evidence type="ECO:0000256" key="2">
    <source>
        <dbReference type="ARBA" id="ARBA00022737"/>
    </source>
</evidence>
<dbReference type="Gene3D" id="3.80.10.10">
    <property type="entry name" value="Ribonuclease Inhibitor"/>
    <property type="match status" value="1"/>
</dbReference>
<dbReference type="InterPro" id="IPR001611">
    <property type="entry name" value="Leu-rich_rpt"/>
</dbReference>
<protein>
    <submittedName>
        <fullName evidence="3">Leucine rich repeat containing 18b</fullName>
    </submittedName>
</protein>
<keyword evidence="1" id="KW-0433">Leucine-rich repeat</keyword>
<dbReference type="Ensembl" id="ENSEBUT00000025026.1">
    <property type="protein sequence ID" value="ENSEBUP00000024450.1"/>
    <property type="gene ID" value="ENSEBUG00000015076.1"/>
</dbReference>
<evidence type="ECO:0000313" key="3">
    <source>
        <dbReference type="Ensembl" id="ENSEBUP00000024450.1"/>
    </source>
</evidence>
<dbReference type="Pfam" id="PF00560">
    <property type="entry name" value="LRR_1"/>
    <property type="match status" value="1"/>
</dbReference>
<organism evidence="3 4">
    <name type="scientific">Eptatretus burgeri</name>
    <name type="common">Inshore hagfish</name>
    <dbReference type="NCBI Taxonomy" id="7764"/>
    <lineage>
        <taxon>Eukaryota</taxon>
        <taxon>Metazoa</taxon>
        <taxon>Chordata</taxon>
        <taxon>Craniata</taxon>
        <taxon>Vertebrata</taxon>
        <taxon>Cyclostomata</taxon>
        <taxon>Myxini</taxon>
        <taxon>Myxiniformes</taxon>
        <taxon>Myxinidae</taxon>
        <taxon>Eptatretinae</taxon>
        <taxon>Eptatretus</taxon>
    </lineage>
</organism>
<dbReference type="PANTHER" id="PTHR48051">
    <property type="match status" value="1"/>
</dbReference>
<dbReference type="PANTHER" id="PTHR48051:SF1">
    <property type="entry name" value="RAS SUPPRESSOR PROTEIN 1"/>
    <property type="match status" value="1"/>
</dbReference>
<dbReference type="OMA" id="TIPQCIT"/>
<reference evidence="3" key="1">
    <citation type="submission" date="2025-08" db="UniProtKB">
        <authorList>
            <consortium name="Ensembl"/>
        </authorList>
    </citation>
    <scope>IDENTIFICATION</scope>
</reference>
<proteinExistence type="predicted"/>
<dbReference type="Proteomes" id="UP000694388">
    <property type="component" value="Unplaced"/>
</dbReference>
<reference evidence="3" key="2">
    <citation type="submission" date="2025-09" db="UniProtKB">
        <authorList>
            <consortium name="Ensembl"/>
        </authorList>
    </citation>
    <scope>IDENTIFICATION</scope>
</reference>
<sequence>HLKEMGMAAQRKLFNTSEGKLKLNLSHMGLIIFPKCILQMKDIEELDLSRNGLEMLPETVGVFTQLQQLNVHSNQLQRLPNALGKLRKLIGINASNNKLTENGLPEEMRDLKSLCSLNLGMNALKIVPTVASLPNLKRLNMKGNPLDITDENTNEHEESMKIAACPFWKGTFLYSTPLYLA</sequence>
<evidence type="ECO:0000313" key="4">
    <source>
        <dbReference type="Proteomes" id="UP000694388"/>
    </source>
</evidence>
<dbReference type="SMART" id="SM00369">
    <property type="entry name" value="LRR_TYP"/>
    <property type="match status" value="3"/>
</dbReference>
<evidence type="ECO:0000256" key="1">
    <source>
        <dbReference type="ARBA" id="ARBA00022614"/>
    </source>
</evidence>
<dbReference type="SUPFAM" id="SSF52058">
    <property type="entry name" value="L domain-like"/>
    <property type="match status" value="1"/>
</dbReference>
<keyword evidence="2" id="KW-0677">Repeat</keyword>
<dbReference type="GO" id="GO:0005737">
    <property type="term" value="C:cytoplasm"/>
    <property type="evidence" value="ECO:0007669"/>
    <property type="project" value="TreeGrafter"/>
</dbReference>
<accession>A0A8C4X0U8</accession>